<gene>
    <name evidence="1" type="ORF">Golob_019378</name>
</gene>
<protein>
    <submittedName>
        <fullName evidence="1">Uncharacterized protein</fullName>
    </submittedName>
</protein>
<proteinExistence type="predicted"/>
<sequence>MESMTTPTYNVYAGWKKGNARLSVVILIKSPDDITRKFIRKIFDQSSRIKSKLLIARFILCSVLD</sequence>
<comment type="caution">
    <text evidence="1">The sequence shown here is derived from an EMBL/GenBank/DDBJ whole genome shotgun (WGS) entry which is preliminary data.</text>
</comment>
<dbReference type="AlphaFoldDB" id="A0A7J8L752"/>
<organism evidence="1 2">
    <name type="scientific">Gossypium lobatum</name>
    <dbReference type="NCBI Taxonomy" id="34289"/>
    <lineage>
        <taxon>Eukaryota</taxon>
        <taxon>Viridiplantae</taxon>
        <taxon>Streptophyta</taxon>
        <taxon>Embryophyta</taxon>
        <taxon>Tracheophyta</taxon>
        <taxon>Spermatophyta</taxon>
        <taxon>Magnoliopsida</taxon>
        <taxon>eudicotyledons</taxon>
        <taxon>Gunneridae</taxon>
        <taxon>Pentapetalae</taxon>
        <taxon>rosids</taxon>
        <taxon>malvids</taxon>
        <taxon>Malvales</taxon>
        <taxon>Malvaceae</taxon>
        <taxon>Malvoideae</taxon>
        <taxon>Gossypium</taxon>
    </lineage>
</organism>
<dbReference type="Proteomes" id="UP000593572">
    <property type="component" value="Unassembled WGS sequence"/>
</dbReference>
<reference evidence="1 2" key="1">
    <citation type="journal article" date="2019" name="Genome Biol. Evol.">
        <title>Insights into the evolution of the New World diploid cottons (Gossypium, subgenus Houzingenia) based on genome sequencing.</title>
        <authorList>
            <person name="Grover C.E."/>
            <person name="Arick M.A. 2nd"/>
            <person name="Thrash A."/>
            <person name="Conover J.L."/>
            <person name="Sanders W.S."/>
            <person name="Peterson D.G."/>
            <person name="Frelichowski J.E."/>
            <person name="Scheffler J.A."/>
            <person name="Scheffler B.E."/>
            <person name="Wendel J.F."/>
        </authorList>
    </citation>
    <scope>NUCLEOTIDE SEQUENCE [LARGE SCALE GENOMIC DNA]</scope>
    <source>
        <strain evidence="1">157</strain>
        <tissue evidence="1">Leaf</tissue>
    </source>
</reference>
<keyword evidence="2" id="KW-1185">Reference proteome</keyword>
<dbReference type="EMBL" id="JABEZX010000001">
    <property type="protein sequence ID" value="MBA0548270.1"/>
    <property type="molecule type" value="Genomic_DNA"/>
</dbReference>
<name>A0A7J8L752_9ROSI</name>
<evidence type="ECO:0000313" key="1">
    <source>
        <dbReference type="EMBL" id="MBA0548270.1"/>
    </source>
</evidence>
<evidence type="ECO:0000313" key="2">
    <source>
        <dbReference type="Proteomes" id="UP000593572"/>
    </source>
</evidence>
<accession>A0A7J8L752</accession>